<comment type="catalytic activity">
    <reaction evidence="7">
        <text>a 2'-deoxyadenosine in DNA + S-adenosyl-L-methionine = an N(6)-methyl-2'-deoxyadenosine in DNA + S-adenosyl-L-homocysteine + H(+)</text>
        <dbReference type="Rhea" id="RHEA:15197"/>
        <dbReference type="Rhea" id="RHEA-COMP:12418"/>
        <dbReference type="Rhea" id="RHEA-COMP:12419"/>
        <dbReference type="ChEBI" id="CHEBI:15378"/>
        <dbReference type="ChEBI" id="CHEBI:57856"/>
        <dbReference type="ChEBI" id="CHEBI:59789"/>
        <dbReference type="ChEBI" id="CHEBI:90615"/>
        <dbReference type="ChEBI" id="CHEBI:90616"/>
        <dbReference type="EC" id="2.1.1.72"/>
    </reaction>
</comment>
<comment type="similarity">
    <text evidence="1">Belongs to the N(4)/N(6)-methyltransferase family.</text>
</comment>
<comment type="caution">
    <text evidence="10">The sequence shown here is derived from an EMBL/GenBank/DDBJ whole genome shotgun (WGS) entry which is preliminary data.</text>
</comment>
<dbReference type="Pfam" id="PF02384">
    <property type="entry name" value="N6_Mtase"/>
    <property type="match status" value="1"/>
</dbReference>
<accession>A0ABV9L2X7</accession>
<evidence type="ECO:0000256" key="2">
    <source>
        <dbReference type="ARBA" id="ARBA00011900"/>
    </source>
</evidence>
<dbReference type="Pfam" id="PF13588">
    <property type="entry name" value="HSDR_N_2"/>
    <property type="match status" value="1"/>
</dbReference>
<evidence type="ECO:0000256" key="5">
    <source>
        <dbReference type="ARBA" id="ARBA00022691"/>
    </source>
</evidence>
<dbReference type="Proteomes" id="UP001596023">
    <property type="component" value="Unassembled WGS sequence"/>
</dbReference>
<evidence type="ECO:0000256" key="6">
    <source>
        <dbReference type="ARBA" id="ARBA00022747"/>
    </source>
</evidence>
<keyword evidence="11" id="KW-1185">Reference proteome</keyword>
<dbReference type="RefSeq" id="WP_380001546.1">
    <property type="nucleotide sequence ID" value="NZ_JBHSGN010000161.1"/>
</dbReference>
<dbReference type="NCBIfam" id="NF047738">
    <property type="entry name" value="antiphage_MADS2"/>
    <property type="match status" value="1"/>
</dbReference>
<dbReference type="InterPro" id="IPR002052">
    <property type="entry name" value="DNA_methylase_N6_adenine_CS"/>
</dbReference>
<gene>
    <name evidence="10" type="ORF">ACFO6W_24710</name>
</gene>
<name>A0ABV9L2X7_9BACT</name>
<evidence type="ECO:0000259" key="8">
    <source>
        <dbReference type="Pfam" id="PF02384"/>
    </source>
</evidence>
<dbReference type="InterPro" id="IPR029464">
    <property type="entry name" value="HSDR_N"/>
</dbReference>
<evidence type="ECO:0000256" key="3">
    <source>
        <dbReference type="ARBA" id="ARBA00022603"/>
    </source>
</evidence>
<dbReference type="PRINTS" id="PR00507">
    <property type="entry name" value="N12N6MTFRASE"/>
</dbReference>
<dbReference type="PROSITE" id="PS00092">
    <property type="entry name" value="N6_MTASE"/>
    <property type="match status" value="1"/>
</dbReference>
<keyword evidence="5" id="KW-0949">S-adenosyl-L-methionine</keyword>
<dbReference type="Gene3D" id="3.40.50.150">
    <property type="entry name" value="Vaccinia Virus protein VP39"/>
    <property type="match status" value="1"/>
</dbReference>
<dbReference type="EC" id="2.1.1.72" evidence="2"/>
<sequence length="690" mass="78948">MEQSTNNTIEEVVLEDNQLICVLTNEVKPAKVKELTLQSLISMLNEEYGFDLSDMERDFTISYINDEGKNKRIKVDLAMFEAGKVHNLDHLIRICIVQDDKVKVTDDKKGVVAALEATLSAVENCEFGVWTNGEVFHFLQKHVDDFYNTTYLDIADFPGEGQTMEDLEKWSDKIAPRKPANDSLVRTFKRCHDYIYGNEGQIKDAFWELLNLIFCKIYDEKRKFMPSKDGMSYRRKFWVGVKEQNSKEGLEAIAKRIKGIFDELMGDDLFKEVFEGNERIGLSDKGLAYVASELAKYSFLDATVDVKGTAYETIVSNTLKQAQGQFFTPRNIIKCMVEMLDPEENMRVLDPACGSGGFLVMVLDHVRKKIAARENPNLKGLYLEETYNSKEINDLVKDYAERMIFGFDFDRDLKKAARMNMVMAGDGHANIFNINSLDYPNGPKTEELEKIKETIQRSIQTSYDRNDPFETDDAREKFDLIFTNPPFGAKVTVDKEISKRYALGHNWSKDTYGNFQKGNESSSEAPEVLFIEQCYNFLKPGGRMAIVLPDGILGNPNTEYVRAWILERFKLLASIDLPVEAFLPQVGVQASLLFLQKKTSRERDAAQTSEDYEVFMAIAEAVGKDRRGVPIYLRDEDGAELLFDGEKKTLIRDNEGKSKVRTRQTLEKRLNDDLPLIKDAYLKFVKEQKK</sequence>
<feature type="domain" description="Type I restriction enzyme R protein N-terminal" evidence="9">
    <location>
        <begin position="37"/>
        <end position="145"/>
    </location>
</feature>
<keyword evidence="4 10" id="KW-0808">Transferase</keyword>
<dbReference type="InterPro" id="IPR052916">
    <property type="entry name" value="Type-I_RE_MTase_Subunit"/>
</dbReference>
<dbReference type="EMBL" id="JBHSGN010000161">
    <property type="protein sequence ID" value="MFC4676887.1"/>
    <property type="molecule type" value="Genomic_DNA"/>
</dbReference>
<keyword evidence="3 10" id="KW-0489">Methyltransferase</keyword>
<evidence type="ECO:0000256" key="7">
    <source>
        <dbReference type="ARBA" id="ARBA00047942"/>
    </source>
</evidence>
<dbReference type="Gene3D" id="1.20.1260.30">
    <property type="match status" value="1"/>
</dbReference>
<protein>
    <recommendedName>
        <fullName evidence="2">site-specific DNA-methyltransferase (adenine-specific)</fullName>
        <ecNumber evidence="2">2.1.1.72</ecNumber>
    </recommendedName>
</protein>
<organism evidence="10 11">
    <name type="scientific">Dysgonomonas termitidis</name>
    <dbReference type="NCBI Taxonomy" id="1516126"/>
    <lineage>
        <taxon>Bacteria</taxon>
        <taxon>Pseudomonadati</taxon>
        <taxon>Bacteroidota</taxon>
        <taxon>Bacteroidia</taxon>
        <taxon>Bacteroidales</taxon>
        <taxon>Dysgonomonadaceae</taxon>
        <taxon>Dysgonomonas</taxon>
    </lineage>
</organism>
<dbReference type="SUPFAM" id="SSF53335">
    <property type="entry name" value="S-adenosyl-L-methionine-dependent methyltransferases"/>
    <property type="match status" value="1"/>
</dbReference>
<proteinExistence type="inferred from homology"/>
<dbReference type="GO" id="GO:0032259">
    <property type="term" value="P:methylation"/>
    <property type="evidence" value="ECO:0007669"/>
    <property type="project" value="UniProtKB-KW"/>
</dbReference>
<dbReference type="GO" id="GO:0008168">
    <property type="term" value="F:methyltransferase activity"/>
    <property type="evidence" value="ECO:0007669"/>
    <property type="project" value="UniProtKB-KW"/>
</dbReference>
<dbReference type="PANTHER" id="PTHR42998:SF1">
    <property type="entry name" value="TYPE I RESTRICTION ENZYME HINDI METHYLASE SUBUNIT"/>
    <property type="match status" value="1"/>
</dbReference>
<dbReference type="InterPro" id="IPR003356">
    <property type="entry name" value="DNA_methylase_A-5"/>
</dbReference>
<reference evidence="11" key="1">
    <citation type="journal article" date="2019" name="Int. J. Syst. Evol. Microbiol.">
        <title>The Global Catalogue of Microorganisms (GCM) 10K type strain sequencing project: providing services to taxonomists for standard genome sequencing and annotation.</title>
        <authorList>
            <consortium name="The Broad Institute Genomics Platform"/>
            <consortium name="The Broad Institute Genome Sequencing Center for Infectious Disease"/>
            <person name="Wu L."/>
            <person name="Ma J."/>
        </authorList>
    </citation>
    <scope>NUCLEOTIDE SEQUENCE [LARGE SCALE GENOMIC DNA]</scope>
    <source>
        <strain evidence="11">CCUG 66188</strain>
    </source>
</reference>
<evidence type="ECO:0000313" key="10">
    <source>
        <dbReference type="EMBL" id="MFC4676887.1"/>
    </source>
</evidence>
<evidence type="ECO:0000259" key="9">
    <source>
        <dbReference type="Pfam" id="PF13588"/>
    </source>
</evidence>
<evidence type="ECO:0000256" key="4">
    <source>
        <dbReference type="ARBA" id="ARBA00022679"/>
    </source>
</evidence>
<dbReference type="InterPro" id="IPR029063">
    <property type="entry name" value="SAM-dependent_MTases_sf"/>
</dbReference>
<evidence type="ECO:0000256" key="1">
    <source>
        <dbReference type="ARBA" id="ARBA00006594"/>
    </source>
</evidence>
<dbReference type="PANTHER" id="PTHR42998">
    <property type="entry name" value="TYPE I RESTRICTION ENZYME HINDVIIP M PROTEIN-RELATED"/>
    <property type="match status" value="1"/>
</dbReference>
<keyword evidence="6" id="KW-0680">Restriction system</keyword>
<evidence type="ECO:0000313" key="11">
    <source>
        <dbReference type="Proteomes" id="UP001596023"/>
    </source>
</evidence>
<dbReference type="InterPro" id="IPR038333">
    <property type="entry name" value="T1MK-like_N_sf"/>
</dbReference>
<feature type="domain" description="DNA methylase adenine-specific" evidence="8">
    <location>
        <begin position="305"/>
        <end position="604"/>
    </location>
</feature>